<name>A0A381UMV2_9ZZZZ</name>
<accession>A0A381UMV2</accession>
<keyword evidence="1" id="KW-0812">Transmembrane</keyword>
<evidence type="ECO:0000313" key="2">
    <source>
        <dbReference type="EMBL" id="SVA29482.1"/>
    </source>
</evidence>
<keyword evidence="1" id="KW-0472">Membrane</keyword>
<dbReference type="AlphaFoldDB" id="A0A381UMV2"/>
<reference evidence="2" key="1">
    <citation type="submission" date="2018-05" db="EMBL/GenBank/DDBJ databases">
        <authorList>
            <person name="Lanie J.A."/>
            <person name="Ng W.-L."/>
            <person name="Kazmierczak K.M."/>
            <person name="Andrzejewski T.M."/>
            <person name="Davidsen T.M."/>
            <person name="Wayne K.J."/>
            <person name="Tettelin H."/>
            <person name="Glass J.I."/>
            <person name="Rusch D."/>
            <person name="Podicherti R."/>
            <person name="Tsui H.-C.T."/>
            <person name="Winkler M.E."/>
        </authorList>
    </citation>
    <scope>NUCLEOTIDE SEQUENCE</scope>
</reference>
<evidence type="ECO:0000256" key="1">
    <source>
        <dbReference type="SAM" id="Phobius"/>
    </source>
</evidence>
<organism evidence="2">
    <name type="scientific">marine metagenome</name>
    <dbReference type="NCBI Taxonomy" id="408172"/>
    <lineage>
        <taxon>unclassified sequences</taxon>
        <taxon>metagenomes</taxon>
        <taxon>ecological metagenomes</taxon>
    </lineage>
</organism>
<feature type="transmembrane region" description="Helical" evidence="1">
    <location>
        <begin position="7"/>
        <end position="29"/>
    </location>
</feature>
<protein>
    <submittedName>
        <fullName evidence="2">Uncharacterized protein</fullName>
    </submittedName>
</protein>
<proteinExistence type="predicted"/>
<sequence>MFTKKKLLIVIFVGLGGIAFGLYTLILSINNILSS</sequence>
<dbReference type="EMBL" id="UINC01006762">
    <property type="protein sequence ID" value="SVA29482.1"/>
    <property type="molecule type" value="Genomic_DNA"/>
</dbReference>
<gene>
    <name evidence="2" type="ORF">METZ01_LOCUS82336</name>
</gene>
<keyword evidence="1" id="KW-1133">Transmembrane helix</keyword>